<evidence type="ECO:0000313" key="1">
    <source>
        <dbReference type="EMBL" id="KAH7860303.1"/>
    </source>
</evidence>
<accession>A0ACB7Z387</accession>
<name>A0ACB7Z387_9ERIC</name>
<gene>
    <name evidence="1" type="ORF">Vadar_011886</name>
</gene>
<dbReference type="Proteomes" id="UP000828048">
    <property type="component" value="Chromosome 4"/>
</dbReference>
<sequence length="532" mass="58804">MGTKSPTAEEPPKITSETAEELPKLASETTPQKPPESAASPNTTDTPIVDSKENPATVNVTPPPPEPPSPATAAATVTLTPPPEPPSTATTSNNLVCIPTYSRWFSFNNIHECELRFLPEFFDGRSPSKNPRVYKYYRNSIIKKYRENPTAKITFTEARKTIIGDVGSVRRIFDFLETWGLINYSPPPASRLPLKWDDKETKSITALLQGTEPAANVAECMVPKKKLCSGCKSVCSIACFASDKYDLTLCARCYVRGNYRVGVSSSDFRRVEINEDVKTDWSEKEILLLLEATMHYGDDWKKVAEYVGGRSEMECVTRFIKLPFGEQFLGPSDSCEVNKLYQTKDQHDAESGLRSSEKSFPNKRMCLNPLADASNPIMAQAAFLSALVGVEVAEVAASAAVRALAALSYGAIKEDPGFLASHVRQQVAEPDASSNGDATLKTSEGLDIDVQSQLDKEEQELEGAIASITEVQMKEMQDKIARFEKFESQMEREWQQLQQMKNMLFVDHLTLLLDKTPAQKAGGSMQQDAKTE</sequence>
<evidence type="ECO:0000313" key="2">
    <source>
        <dbReference type="Proteomes" id="UP000828048"/>
    </source>
</evidence>
<proteinExistence type="predicted"/>
<comment type="caution">
    <text evidence="1">The sequence shown here is derived from an EMBL/GenBank/DDBJ whole genome shotgun (WGS) entry which is preliminary data.</text>
</comment>
<protein>
    <submittedName>
        <fullName evidence="1">Uncharacterized protein</fullName>
    </submittedName>
</protein>
<keyword evidence="2" id="KW-1185">Reference proteome</keyword>
<dbReference type="EMBL" id="CM037154">
    <property type="protein sequence ID" value="KAH7860303.1"/>
    <property type="molecule type" value="Genomic_DNA"/>
</dbReference>
<reference evidence="1 2" key="1">
    <citation type="journal article" date="2021" name="Hortic Res">
        <title>High-quality reference genome and annotation aids understanding of berry development for evergreen blueberry (Vaccinium darrowii).</title>
        <authorList>
            <person name="Yu J."/>
            <person name="Hulse-Kemp A.M."/>
            <person name="Babiker E."/>
            <person name="Staton M."/>
        </authorList>
    </citation>
    <scope>NUCLEOTIDE SEQUENCE [LARGE SCALE GENOMIC DNA]</scope>
    <source>
        <strain evidence="2">cv. NJ 8807/NJ 8810</strain>
        <tissue evidence="1">Young leaf</tissue>
    </source>
</reference>
<organism evidence="1 2">
    <name type="scientific">Vaccinium darrowii</name>
    <dbReference type="NCBI Taxonomy" id="229202"/>
    <lineage>
        <taxon>Eukaryota</taxon>
        <taxon>Viridiplantae</taxon>
        <taxon>Streptophyta</taxon>
        <taxon>Embryophyta</taxon>
        <taxon>Tracheophyta</taxon>
        <taxon>Spermatophyta</taxon>
        <taxon>Magnoliopsida</taxon>
        <taxon>eudicotyledons</taxon>
        <taxon>Gunneridae</taxon>
        <taxon>Pentapetalae</taxon>
        <taxon>asterids</taxon>
        <taxon>Ericales</taxon>
        <taxon>Ericaceae</taxon>
        <taxon>Vaccinioideae</taxon>
        <taxon>Vaccinieae</taxon>
        <taxon>Vaccinium</taxon>
    </lineage>
</organism>